<dbReference type="PANTHER" id="PTHR47899:SF1">
    <property type="entry name" value="COILED-COIL DOMAIN-CONTAINING PROTEIN 171"/>
    <property type="match status" value="1"/>
</dbReference>
<feature type="non-terminal residue" evidence="2">
    <location>
        <position position="1"/>
    </location>
</feature>
<dbReference type="EMBL" id="WBMV01008156">
    <property type="protein sequence ID" value="NXC35468.1"/>
    <property type="molecule type" value="Genomic_DNA"/>
</dbReference>
<evidence type="ECO:0000313" key="2">
    <source>
        <dbReference type="EMBL" id="NXC35468.1"/>
    </source>
</evidence>
<dbReference type="PANTHER" id="PTHR47899">
    <property type="entry name" value="COILED-COIL DOMAIN-CONTAINING PROTEIN 171"/>
    <property type="match status" value="1"/>
</dbReference>
<feature type="non-terminal residue" evidence="2">
    <location>
        <position position="298"/>
    </location>
</feature>
<feature type="coiled-coil region" evidence="1">
    <location>
        <begin position="17"/>
        <end position="140"/>
    </location>
</feature>
<dbReference type="InterPro" id="IPR038820">
    <property type="entry name" value="CCDC171"/>
</dbReference>
<keyword evidence="1" id="KW-0175">Coiled coil</keyword>
<gene>
    <name evidence="2" type="primary">Ccdc171_2</name>
    <name evidence="2" type="ORF">CAMPRO_R01323</name>
</gene>
<dbReference type="Proteomes" id="UP000614027">
    <property type="component" value="Unassembled WGS sequence"/>
</dbReference>
<evidence type="ECO:0000313" key="3">
    <source>
        <dbReference type="Proteomes" id="UP000614027"/>
    </source>
</evidence>
<organism evidence="2 3">
    <name type="scientific">Campylorhamphus procurvoides</name>
    <dbReference type="NCBI Taxonomy" id="190295"/>
    <lineage>
        <taxon>Eukaryota</taxon>
        <taxon>Metazoa</taxon>
        <taxon>Chordata</taxon>
        <taxon>Craniata</taxon>
        <taxon>Vertebrata</taxon>
        <taxon>Euteleostomi</taxon>
        <taxon>Archelosauria</taxon>
        <taxon>Archosauria</taxon>
        <taxon>Dinosauria</taxon>
        <taxon>Saurischia</taxon>
        <taxon>Theropoda</taxon>
        <taxon>Coelurosauria</taxon>
        <taxon>Aves</taxon>
        <taxon>Neognathae</taxon>
        <taxon>Neoaves</taxon>
        <taxon>Telluraves</taxon>
        <taxon>Australaves</taxon>
        <taxon>Passeriformes</taxon>
        <taxon>Dendrocolaptidae</taxon>
        <taxon>Campylorhamphus</taxon>
    </lineage>
</organism>
<protein>
    <submittedName>
        <fullName evidence="2">CC171 protein</fullName>
    </submittedName>
</protein>
<accession>A0A851N031</accession>
<dbReference type="OrthoDB" id="287623at2759"/>
<name>A0A851N031_9DEND</name>
<keyword evidence="3" id="KW-1185">Reference proteome</keyword>
<sequence>IESLSQAELCALLCNSIDALLLDFMRAQDKISRLERDCKEKTDTLRDLRLSHEEAFITMAERLKAQEQSCEKEKRHLELQYSSVIAEARATAQEHQITVQKTMEKINALEKAQENLTRENASLRNALTNAEKERLSLLAACGLLSGALCPLYGRLRALSSQRDLLQNQVNTCQRVNQKIRVILDALPAEEGTNQDEARLRQRRGKALVYVFRRAVIVVLAANRLRVLARCSTTIFTWTSGVEGGSRIQVCVGECHGRRDVSRYTDETAQSLETVGWLSSCNLLSAINSSLSEVQNILN</sequence>
<comment type="caution">
    <text evidence="2">The sequence shown here is derived from an EMBL/GenBank/DDBJ whole genome shotgun (WGS) entry which is preliminary data.</text>
</comment>
<evidence type="ECO:0000256" key="1">
    <source>
        <dbReference type="SAM" id="Coils"/>
    </source>
</evidence>
<reference evidence="2" key="1">
    <citation type="submission" date="2019-09" db="EMBL/GenBank/DDBJ databases">
        <title>Bird 10,000 Genomes (B10K) Project - Family phase.</title>
        <authorList>
            <person name="Zhang G."/>
        </authorList>
    </citation>
    <scope>NUCLEOTIDE SEQUENCE</scope>
    <source>
        <strain evidence="2">B10K-DU-001-09</strain>
        <tissue evidence="2">Muscle</tissue>
    </source>
</reference>
<dbReference type="AlphaFoldDB" id="A0A851N031"/>
<proteinExistence type="predicted"/>